<evidence type="ECO:0000313" key="4">
    <source>
        <dbReference type="EMBL" id="GAV25685.1"/>
    </source>
</evidence>
<dbReference type="InterPro" id="IPR016167">
    <property type="entry name" value="FAD-bd_PCMH_sub1"/>
</dbReference>
<reference evidence="5" key="1">
    <citation type="submission" date="2016-12" db="EMBL/GenBank/DDBJ databases">
        <title>Draft Genome Sequences od Carboxydothermus pertinax and islandicus, Hydrogenogenic Carboxydotrophic Bacteria.</title>
        <authorList>
            <person name="Fukuyama Y."/>
            <person name="Ohmae K."/>
            <person name="Yoneda Y."/>
            <person name="Yoshida T."/>
            <person name="Sako Y."/>
        </authorList>
    </citation>
    <scope>NUCLEOTIDE SEQUENCE [LARGE SCALE GENOMIC DNA]</scope>
    <source>
        <strain evidence="5">SET</strain>
    </source>
</reference>
<organism evidence="4 5">
    <name type="scientific">Carboxydothermus islandicus</name>
    <dbReference type="NCBI Taxonomy" id="661089"/>
    <lineage>
        <taxon>Bacteria</taxon>
        <taxon>Bacillati</taxon>
        <taxon>Bacillota</taxon>
        <taxon>Clostridia</taxon>
        <taxon>Thermoanaerobacterales</taxon>
        <taxon>Thermoanaerobacteraceae</taxon>
        <taxon>Carboxydothermus</taxon>
    </lineage>
</organism>
<dbReference type="InterPro" id="IPR051312">
    <property type="entry name" value="Diverse_Substr_Oxidored"/>
</dbReference>
<dbReference type="AlphaFoldDB" id="A0A1L8D3C0"/>
<dbReference type="InterPro" id="IPR005107">
    <property type="entry name" value="CO_DH_flav_C"/>
</dbReference>
<dbReference type="GO" id="GO:0071949">
    <property type="term" value="F:FAD binding"/>
    <property type="evidence" value="ECO:0007669"/>
    <property type="project" value="InterPro"/>
</dbReference>
<evidence type="ECO:0000256" key="2">
    <source>
        <dbReference type="ARBA" id="ARBA00023002"/>
    </source>
</evidence>
<dbReference type="PANTHER" id="PTHR42659:SF9">
    <property type="entry name" value="XANTHINE DEHYDROGENASE FAD-BINDING SUBUNIT XDHB-RELATED"/>
    <property type="match status" value="1"/>
</dbReference>
<dbReference type="Pfam" id="PF00941">
    <property type="entry name" value="FAD_binding_5"/>
    <property type="match status" value="1"/>
</dbReference>
<dbReference type="Proteomes" id="UP000187338">
    <property type="component" value="Unassembled WGS sequence"/>
</dbReference>
<dbReference type="Gene3D" id="3.30.465.10">
    <property type="match status" value="1"/>
</dbReference>
<dbReference type="OrthoDB" id="9789842at2"/>
<dbReference type="GO" id="GO:0016491">
    <property type="term" value="F:oxidoreductase activity"/>
    <property type="evidence" value="ECO:0007669"/>
    <property type="project" value="UniProtKB-KW"/>
</dbReference>
<name>A0A1L8D3C0_9THEO</name>
<keyword evidence="1" id="KW-0285">Flavoprotein</keyword>
<keyword evidence="5" id="KW-1185">Reference proteome</keyword>
<evidence type="ECO:0000256" key="1">
    <source>
        <dbReference type="ARBA" id="ARBA00022630"/>
    </source>
</evidence>
<evidence type="ECO:0000313" key="5">
    <source>
        <dbReference type="Proteomes" id="UP000187338"/>
    </source>
</evidence>
<feature type="domain" description="FAD-binding PCMH-type" evidence="3">
    <location>
        <begin position="1"/>
        <end position="175"/>
    </location>
</feature>
<dbReference type="Gene3D" id="3.30.43.10">
    <property type="entry name" value="Uridine Diphospho-n-acetylenolpyruvylglucosamine Reductase, domain 2"/>
    <property type="match status" value="1"/>
</dbReference>
<evidence type="ECO:0000259" key="3">
    <source>
        <dbReference type="PROSITE" id="PS51387"/>
    </source>
</evidence>
<protein>
    <recommendedName>
        <fullName evidence="3">FAD-binding PCMH-type domain-containing protein</fullName>
    </recommendedName>
</protein>
<dbReference type="STRING" id="661089.ciss_16180"/>
<dbReference type="InterPro" id="IPR016166">
    <property type="entry name" value="FAD-bd_PCMH"/>
</dbReference>
<dbReference type="SUPFAM" id="SSF55447">
    <property type="entry name" value="CO dehydrogenase flavoprotein C-terminal domain-like"/>
    <property type="match status" value="1"/>
</dbReference>
<dbReference type="InterPro" id="IPR036683">
    <property type="entry name" value="CO_DH_flav_C_dom_sf"/>
</dbReference>
<gene>
    <name evidence="4" type="ORF">ciss_16180</name>
</gene>
<dbReference type="PROSITE" id="PS51387">
    <property type="entry name" value="FAD_PCMH"/>
    <property type="match status" value="1"/>
</dbReference>
<dbReference type="InterPro" id="IPR002346">
    <property type="entry name" value="Mopterin_DH_FAD-bd"/>
</dbReference>
<dbReference type="InterPro" id="IPR016169">
    <property type="entry name" value="FAD-bd_PCMH_sub2"/>
</dbReference>
<dbReference type="SMART" id="SM01092">
    <property type="entry name" value="CO_deh_flav_C"/>
    <property type="match status" value="1"/>
</dbReference>
<dbReference type="Pfam" id="PF03450">
    <property type="entry name" value="CO_deh_flav_C"/>
    <property type="match status" value="1"/>
</dbReference>
<sequence length="280" mass="30664">MLTPFEYVKARTLDEAVMLLSGDDRVKVMAGGTDLIVRIKDRLLEPKRVVDIKGIDGISGITAREDGVYIGAATTMNEIVRNKVIIEKFRVLGEGAHALGSYQIRNRATIGGNVCNASPLADTAPALLVYEAVMIAYGPEGFREIPATEFFVGPGKTVLKSNEILYQIKLPYYQGKAGGSYIKFARTKAVDLAIVGVAALVFDNDDVRIALGAVAPTPIRARKAEQFLRGKKFDQTIREAARIAREECSPIDDIRASKEYRLDLVETLTYRAVKQALANL</sequence>
<dbReference type="InterPro" id="IPR036318">
    <property type="entry name" value="FAD-bd_PCMH-like_sf"/>
</dbReference>
<dbReference type="Gene3D" id="3.30.390.50">
    <property type="entry name" value="CO dehydrogenase flavoprotein, C-terminal domain"/>
    <property type="match status" value="1"/>
</dbReference>
<accession>A0A1L8D3C0</accession>
<keyword evidence="2" id="KW-0560">Oxidoreductase</keyword>
<dbReference type="EMBL" id="BDJL01000055">
    <property type="protein sequence ID" value="GAV25685.1"/>
    <property type="molecule type" value="Genomic_DNA"/>
</dbReference>
<proteinExistence type="predicted"/>
<dbReference type="RefSeq" id="WP_075865844.1">
    <property type="nucleotide sequence ID" value="NZ_BDJL01000055.1"/>
</dbReference>
<dbReference type="PANTHER" id="PTHR42659">
    <property type="entry name" value="XANTHINE DEHYDROGENASE SUBUNIT C-RELATED"/>
    <property type="match status" value="1"/>
</dbReference>
<dbReference type="SUPFAM" id="SSF56176">
    <property type="entry name" value="FAD-binding/transporter-associated domain-like"/>
    <property type="match status" value="1"/>
</dbReference>
<comment type="caution">
    <text evidence="4">The sequence shown here is derived from an EMBL/GenBank/DDBJ whole genome shotgun (WGS) entry which is preliminary data.</text>
</comment>